<feature type="signal peptide" evidence="1">
    <location>
        <begin position="1"/>
        <end position="19"/>
    </location>
</feature>
<proteinExistence type="predicted"/>
<gene>
    <name evidence="2" type="ORF">SAMN04488239_101438</name>
</gene>
<dbReference type="RefSeq" id="WP_093027361.1">
    <property type="nucleotide sequence ID" value="NZ_FMZV01000001.1"/>
</dbReference>
<protein>
    <recommendedName>
        <fullName evidence="4">Hemolysin</fullName>
    </recommendedName>
</protein>
<accession>A0A1G6JU34</accession>
<dbReference type="EMBL" id="FMZV01000001">
    <property type="protein sequence ID" value="SDC22213.1"/>
    <property type="molecule type" value="Genomic_DNA"/>
</dbReference>
<evidence type="ECO:0000256" key="1">
    <source>
        <dbReference type="SAM" id="SignalP"/>
    </source>
</evidence>
<keyword evidence="1" id="KW-0732">Signal</keyword>
<organism evidence="2 3">
    <name type="scientific">Ruegeria marina</name>
    <dbReference type="NCBI Taxonomy" id="639004"/>
    <lineage>
        <taxon>Bacteria</taxon>
        <taxon>Pseudomonadati</taxon>
        <taxon>Pseudomonadota</taxon>
        <taxon>Alphaproteobacteria</taxon>
        <taxon>Rhodobacterales</taxon>
        <taxon>Roseobacteraceae</taxon>
        <taxon>Ruegeria</taxon>
    </lineage>
</organism>
<dbReference type="OrthoDB" id="7871094at2"/>
<evidence type="ECO:0000313" key="2">
    <source>
        <dbReference type="EMBL" id="SDC22213.1"/>
    </source>
</evidence>
<feature type="chain" id="PRO_5011672098" description="Hemolysin" evidence="1">
    <location>
        <begin position="20"/>
        <end position="60"/>
    </location>
</feature>
<dbReference type="AlphaFoldDB" id="A0A1G6JU34"/>
<dbReference type="PROSITE" id="PS51257">
    <property type="entry name" value="PROKAR_LIPOPROTEIN"/>
    <property type="match status" value="1"/>
</dbReference>
<name>A0A1G6JU34_9RHOB</name>
<keyword evidence="3" id="KW-1185">Reference proteome</keyword>
<evidence type="ECO:0008006" key="4">
    <source>
        <dbReference type="Google" id="ProtNLM"/>
    </source>
</evidence>
<evidence type="ECO:0000313" key="3">
    <source>
        <dbReference type="Proteomes" id="UP000199628"/>
    </source>
</evidence>
<dbReference type="Proteomes" id="UP000199628">
    <property type="component" value="Unassembled WGS sequence"/>
</dbReference>
<sequence>MRFTSIAMTAVVLTLAACAQPEPEPVYVQPTYDKLGNPSCYSGYQLATTPEGQMVCAPVS</sequence>
<reference evidence="3" key="1">
    <citation type="submission" date="2016-10" db="EMBL/GenBank/DDBJ databases">
        <authorList>
            <person name="Varghese N."/>
            <person name="Submissions S."/>
        </authorList>
    </citation>
    <scope>NUCLEOTIDE SEQUENCE [LARGE SCALE GENOMIC DNA]</scope>
    <source>
        <strain evidence="3">CGMCC 1.9108</strain>
    </source>
</reference>